<name>A0A150M538_9BACI</name>
<protein>
    <submittedName>
        <fullName evidence="1">Uncharacterized protein</fullName>
    </submittedName>
</protein>
<dbReference type="AlphaFoldDB" id="A0A150M538"/>
<accession>A0A150M538</accession>
<organism evidence="1 2">
    <name type="scientific">Caldibacillus debilis</name>
    <dbReference type="NCBI Taxonomy" id="301148"/>
    <lineage>
        <taxon>Bacteria</taxon>
        <taxon>Bacillati</taxon>
        <taxon>Bacillota</taxon>
        <taxon>Bacilli</taxon>
        <taxon>Bacillales</taxon>
        <taxon>Bacillaceae</taxon>
        <taxon>Caldibacillus</taxon>
    </lineage>
</organism>
<gene>
    <name evidence="1" type="ORF">B4135_0128</name>
</gene>
<dbReference type="EMBL" id="LQYT01000038">
    <property type="protein sequence ID" value="KYD19481.1"/>
    <property type="molecule type" value="Genomic_DNA"/>
</dbReference>
<evidence type="ECO:0000313" key="2">
    <source>
        <dbReference type="Proteomes" id="UP000075683"/>
    </source>
</evidence>
<dbReference type="Proteomes" id="UP000075683">
    <property type="component" value="Unassembled WGS sequence"/>
</dbReference>
<comment type="caution">
    <text evidence="1">The sequence shown here is derived from an EMBL/GenBank/DDBJ whole genome shotgun (WGS) entry which is preliminary data.</text>
</comment>
<reference evidence="1 2" key="1">
    <citation type="submission" date="2016-01" db="EMBL/GenBank/DDBJ databases">
        <title>Draft Genome Sequences of Seven Thermophilic Sporeformers Isolated from Foods.</title>
        <authorList>
            <person name="Berendsen E.M."/>
            <person name="Wells-Bennik M.H."/>
            <person name="Krawcyk A.O."/>
            <person name="De Jong A."/>
            <person name="Holsappel S."/>
            <person name="Eijlander R.T."/>
            <person name="Kuipers O.P."/>
        </authorList>
    </citation>
    <scope>NUCLEOTIDE SEQUENCE [LARGE SCALE GENOMIC DNA]</scope>
    <source>
        <strain evidence="1 2">B4135</strain>
    </source>
</reference>
<sequence length="37" mass="4352">MMEHFLRSSLEASVYLYIKRSDGGRKQENDRSLHSLP</sequence>
<evidence type="ECO:0000313" key="1">
    <source>
        <dbReference type="EMBL" id="KYD19481.1"/>
    </source>
</evidence>
<proteinExistence type="predicted"/>
<dbReference type="STRING" id="301148.B4135_0128"/>